<evidence type="ECO:0000313" key="2">
    <source>
        <dbReference type="Proteomes" id="UP000001070"/>
    </source>
</evidence>
<name>B4K0S4_DROGR</name>
<keyword evidence="2" id="KW-1185">Reference proteome</keyword>
<evidence type="ECO:0000313" key="1">
    <source>
        <dbReference type="EMBL" id="EDV93985.1"/>
    </source>
</evidence>
<reference evidence="1 2" key="1">
    <citation type="journal article" date="2007" name="Nature">
        <title>Evolution of genes and genomes on the Drosophila phylogeny.</title>
        <authorList>
            <consortium name="Drosophila 12 Genomes Consortium"/>
            <person name="Clark A.G."/>
            <person name="Eisen M.B."/>
            <person name="Smith D.R."/>
            <person name="Bergman C.M."/>
            <person name="Oliver B."/>
            <person name="Markow T.A."/>
            <person name="Kaufman T.C."/>
            <person name="Kellis M."/>
            <person name="Gelbart W."/>
            <person name="Iyer V.N."/>
            <person name="Pollard D.A."/>
            <person name="Sackton T.B."/>
            <person name="Larracuente A.M."/>
            <person name="Singh N.D."/>
            <person name="Abad J.P."/>
            <person name="Abt D.N."/>
            <person name="Adryan B."/>
            <person name="Aguade M."/>
            <person name="Akashi H."/>
            <person name="Anderson W.W."/>
            <person name="Aquadro C.F."/>
            <person name="Ardell D.H."/>
            <person name="Arguello R."/>
            <person name="Artieri C.G."/>
            <person name="Barbash D.A."/>
            <person name="Barker D."/>
            <person name="Barsanti P."/>
            <person name="Batterham P."/>
            <person name="Batzoglou S."/>
            <person name="Begun D."/>
            <person name="Bhutkar A."/>
            <person name="Blanco E."/>
            <person name="Bosak S.A."/>
            <person name="Bradley R.K."/>
            <person name="Brand A.D."/>
            <person name="Brent M.R."/>
            <person name="Brooks A.N."/>
            <person name="Brown R.H."/>
            <person name="Butlin R.K."/>
            <person name="Caggese C."/>
            <person name="Calvi B.R."/>
            <person name="Bernardo de Carvalho A."/>
            <person name="Caspi A."/>
            <person name="Castrezana S."/>
            <person name="Celniker S.E."/>
            <person name="Chang J.L."/>
            <person name="Chapple C."/>
            <person name="Chatterji S."/>
            <person name="Chinwalla A."/>
            <person name="Civetta A."/>
            <person name="Clifton S.W."/>
            <person name="Comeron J.M."/>
            <person name="Costello J.C."/>
            <person name="Coyne J.A."/>
            <person name="Daub J."/>
            <person name="David R.G."/>
            <person name="Delcher A.L."/>
            <person name="Delehaunty K."/>
            <person name="Do C.B."/>
            <person name="Ebling H."/>
            <person name="Edwards K."/>
            <person name="Eickbush T."/>
            <person name="Evans J.D."/>
            <person name="Filipski A."/>
            <person name="Findeiss S."/>
            <person name="Freyhult E."/>
            <person name="Fulton L."/>
            <person name="Fulton R."/>
            <person name="Garcia A.C."/>
            <person name="Gardiner A."/>
            <person name="Garfield D.A."/>
            <person name="Garvin B.E."/>
            <person name="Gibson G."/>
            <person name="Gilbert D."/>
            <person name="Gnerre S."/>
            <person name="Godfrey J."/>
            <person name="Good R."/>
            <person name="Gotea V."/>
            <person name="Gravely B."/>
            <person name="Greenberg A.J."/>
            <person name="Griffiths-Jones S."/>
            <person name="Gross S."/>
            <person name="Guigo R."/>
            <person name="Gustafson E.A."/>
            <person name="Haerty W."/>
            <person name="Hahn M.W."/>
            <person name="Halligan D.L."/>
            <person name="Halpern A.L."/>
            <person name="Halter G.M."/>
            <person name="Han M.V."/>
            <person name="Heger A."/>
            <person name="Hillier L."/>
            <person name="Hinrichs A.S."/>
            <person name="Holmes I."/>
            <person name="Hoskins R.A."/>
            <person name="Hubisz M.J."/>
            <person name="Hultmark D."/>
            <person name="Huntley M.A."/>
            <person name="Jaffe D.B."/>
            <person name="Jagadeeshan S."/>
            <person name="Jeck W.R."/>
            <person name="Johnson J."/>
            <person name="Jones C.D."/>
            <person name="Jordan W.C."/>
            <person name="Karpen G.H."/>
            <person name="Kataoka E."/>
            <person name="Keightley P.D."/>
            <person name="Kheradpour P."/>
            <person name="Kirkness E.F."/>
            <person name="Koerich L.B."/>
            <person name="Kristiansen K."/>
            <person name="Kudrna D."/>
            <person name="Kulathinal R.J."/>
            <person name="Kumar S."/>
            <person name="Kwok R."/>
            <person name="Lander E."/>
            <person name="Langley C.H."/>
            <person name="Lapoint R."/>
            <person name="Lazzaro B.P."/>
            <person name="Lee S.J."/>
            <person name="Levesque L."/>
            <person name="Li R."/>
            <person name="Lin C.F."/>
            <person name="Lin M.F."/>
            <person name="Lindblad-Toh K."/>
            <person name="Llopart A."/>
            <person name="Long M."/>
            <person name="Low L."/>
            <person name="Lozovsky E."/>
            <person name="Lu J."/>
            <person name="Luo M."/>
            <person name="Machado C.A."/>
            <person name="Makalowski W."/>
            <person name="Marzo M."/>
            <person name="Matsuda M."/>
            <person name="Matzkin L."/>
            <person name="McAllister B."/>
            <person name="McBride C.S."/>
            <person name="McKernan B."/>
            <person name="McKernan K."/>
            <person name="Mendez-Lago M."/>
            <person name="Minx P."/>
            <person name="Mollenhauer M.U."/>
            <person name="Montooth K."/>
            <person name="Mount S.M."/>
            <person name="Mu X."/>
            <person name="Myers E."/>
            <person name="Negre B."/>
            <person name="Newfeld S."/>
            <person name="Nielsen R."/>
            <person name="Noor M.A."/>
            <person name="O'Grady P."/>
            <person name="Pachter L."/>
            <person name="Papaceit M."/>
            <person name="Parisi M.J."/>
            <person name="Parisi M."/>
            <person name="Parts L."/>
            <person name="Pedersen J.S."/>
            <person name="Pesole G."/>
            <person name="Phillippy A.M."/>
            <person name="Ponting C.P."/>
            <person name="Pop M."/>
            <person name="Porcelli D."/>
            <person name="Powell J.R."/>
            <person name="Prohaska S."/>
            <person name="Pruitt K."/>
            <person name="Puig M."/>
            <person name="Quesneville H."/>
            <person name="Ram K.R."/>
            <person name="Rand D."/>
            <person name="Rasmussen M.D."/>
            <person name="Reed L.K."/>
            <person name="Reenan R."/>
            <person name="Reily A."/>
            <person name="Remington K.A."/>
            <person name="Rieger T.T."/>
            <person name="Ritchie M.G."/>
            <person name="Robin C."/>
            <person name="Rogers Y.H."/>
            <person name="Rohde C."/>
            <person name="Rozas J."/>
            <person name="Rubenfield M.J."/>
            <person name="Ruiz A."/>
            <person name="Russo S."/>
            <person name="Salzberg S.L."/>
            <person name="Sanchez-Gracia A."/>
            <person name="Saranga D.J."/>
            <person name="Sato H."/>
            <person name="Schaeffer S.W."/>
            <person name="Schatz M.C."/>
            <person name="Schlenke T."/>
            <person name="Schwartz R."/>
            <person name="Segarra C."/>
            <person name="Singh R.S."/>
            <person name="Sirot L."/>
            <person name="Sirota M."/>
            <person name="Sisneros N.B."/>
            <person name="Smith C.D."/>
            <person name="Smith T.F."/>
            <person name="Spieth J."/>
            <person name="Stage D.E."/>
            <person name="Stark A."/>
            <person name="Stephan W."/>
            <person name="Strausberg R.L."/>
            <person name="Strempel S."/>
            <person name="Sturgill D."/>
            <person name="Sutton G."/>
            <person name="Sutton G.G."/>
            <person name="Tao W."/>
            <person name="Teichmann S."/>
            <person name="Tobari Y.N."/>
            <person name="Tomimura Y."/>
            <person name="Tsolas J.M."/>
            <person name="Valente V.L."/>
            <person name="Venter E."/>
            <person name="Venter J.C."/>
            <person name="Vicario S."/>
            <person name="Vieira F.G."/>
            <person name="Vilella A.J."/>
            <person name="Villasante A."/>
            <person name="Walenz B."/>
            <person name="Wang J."/>
            <person name="Wasserman M."/>
            <person name="Watts T."/>
            <person name="Wilson D."/>
            <person name="Wilson R.K."/>
            <person name="Wing R.A."/>
            <person name="Wolfner M.F."/>
            <person name="Wong A."/>
            <person name="Wong G.K."/>
            <person name="Wu C.I."/>
            <person name="Wu G."/>
            <person name="Yamamoto D."/>
            <person name="Yang H.P."/>
            <person name="Yang S.P."/>
            <person name="Yorke J.A."/>
            <person name="Yoshida K."/>
            <person name="Zdobnov E."/>
            <person name="Zhang P."/>
            <person name="Zhang Y."/>
            <person name="Zimin A.V."/>
            <person name="Baldwin J."/>
            <person name="Abdouelleil A."/>
            <person name="Abdulkadir J."/>
            <person name="Abebe A."/>
            <person name="Abera B."/>
            <person name="Abreu J."/>
            <person name="Acer S.C."/>
            <person name="Aftuck L."/>
            <person name="Alexander A."/>
            <person name="An P."/>
            <person name="Anderson E."/>
            <person name="Anderson S."/>
            <person name="Arachi H."/>
            <person name="Azer M."/>
            <person name="Bachantsang P."/>
            <person name="Barry A."/>
            <person name="Bayul T."/>
            <person name="Berlin A."/>
            <person name="Bessette D."/>
            <person name="Bloom T."/>
            <person name="Blye J."/>
            <person name="Boguslavskiy L."/>
            <person name="Bonnet C."/>
            <person name="Boukhgalter B."/>
            <person name="Bourzgui I."/>
            <person name="Brown A."/>
            <person name="Cahill P."/>
            <person name="Channer S."/>
            <person name="Cheshatsang Y."/>
            <person name="Chuda L."/>
            <person name="Citroen M."/>
            <person name="Collymore A."/>
            <person name="Cooke P."/>
            <person name="Costello M."/>
            <person name="D'Aco K."/>
            <person name="Daza R."/>
            <person name="De Haan G."/>
            <person name="DeGray S."/>
            <person name="DeMaso C."/>
            <person name="Dhargay N."/>
            <person name="Dooley K."/>
            <person name="Dooley E."/>
            <person name="Doricent M."/>
            <person name="Dorje P."/>
            <person name="Dorjee K."/>
            <person name="Dupes A."/>
            <person name="Elong R."/>
            <person name="Falk J."/>
            <person name="Farina A."/>
            <person name="Faro S."/>
            <person name="Ferguson D."/>
            <person name="Fisher S."/>
            <person name="Foley C.D."/>
            <person name="Franke A."/>
            <person name="Friedrich D."/>
            <person name="Gadbois L."/>
            <person name="Gearin G."/>
            <person name="Gearin C.R."/>
            <person name="Giannoukos G."/>
            <person name="Goode T."/>
            <person name="Graham J."/>
            <person name="Grandbois E."/>
            <person name="Grewal S."/>
            <person name="Gyaltsen K."/>
            <person name="Hafez N."/>
            <person name="Hagos B."/>
            <person name="Hall J."/>
            <person name="Henson C."/>
            <person name="Hollinger A."/>
            <person name="Honan T."/>
            <person name="Huard M.D."/>
            <person name="Hughes L."/>
            <person name="Hurhula B."/>
            <person name="Husby M.E."/>
            <person name="Kamat A."/>
            <person name="Kanga B."/>
            <person name="Kashin S."/>
            <person name="Khazanovich D."/>
            <person name="Kisner P."/>
            <person name="Lance K."/>
            <person name="Lara M."/>
            <person name="Lee W."/>
            <person name="Lennon N."/>
            <person name="Letendre F."/>
            <person name="LeVine R."/>
            <person name="Lipovsky A."/>
            <person name="Liu X."/>
            <person name="Liu J."/>
            <person name="Liu S."/>
            <person name="Lokyitsang T."/>
            <person name="Lokyitsang Y."/>
            <person name="Lubonja R."/>
            <person name="Lui A."/>
            <person name="MacDonald P."/>
            <person name="Magnisalis V."/>
            <person name="Maru K."/>
            <person name="Matthews C."/>
            <person name="McCusker W."/>
            <person name="McDonough S."/>
            <person name="Mehta T."/>
            <person name="Meldrim J."/>
            <person name="Meneus L."/>
            <person name="Mihai O."/>
            <person name="Mihalev A."/>
            <person name="Mihova T."/>
            <person name="Mittelman R."/>
            <person name="Mlenga V."/>
            <person name="Montmayeur A."/>
            <person name="Mulrain L."/>
            <person name="Navidi A."/>
            <person name="Naylor J."/>
            <person name="Negash T."/>
            <person name="Nguyen T."/>
            <person name="Nguyen N."/>
            <person name="Nicol R."/>
            <person name="Norbu C."/>
            <person name="Norbu N."/>
            <person name="Novod N."/>
            <person name="O'Neill B."/>
            <person name="Osman S."/>
            <person name="Markiewicz E."/>
            <person name="Oyono O.L."/>
            <person name="Patti C."/>
            <person name="Phunkhang P."/>
            <person name="Pierre F."/>
            <person name="Priest M."/>
            <person name="Raghuraman S."/>
            <person name="Rege F."/>
            <person name="Reyes R."/>
            <person name="Rise C."/>
            <person name="Rogov P."/>
            <person name="Ross K."/>
            <person name="Ryan E."/>
            <person name="Settipalli S."/>
            <person name="Shea T."/>
            <person name="Sherpa N."/>
            <person name="Shi L."/>
            <person name="Shih D."/>
            <person name="Sparrow T."/>
            <person name="Spaulding J."/>
            <person name="Stalker J."/>
            <person name="Stange-Thomann N."/>
            <person name="Stavropoulos S."/>
            <person name="Stone C."/>
            <person name="Strader C."/>
            <person name="Tesfaye S."/>
            <person name="Thomson T."/>
            <person name="Thoulutsang Y."/>
            <person name="Thoulutsang D."/>
            <person name="Topham K."/>
            <person name="Topping I."/>
            <person name="Tsamla T."/>
            <person name="Vassiliev H."/>
            <person name="Vo A."/>
            <person name="Wangchuk T."/>
            <person name="Wangdi T."/>
            <person name="Weiand M."/>
            <person name="Wilkinson J."/>
            <person name="Wilson A."/>
            <person name="Yadav S."/>
            <person name="Young G."/>
            <person name="Yu Q."/>
            <person name="Zembek L."/>
            <person name="Zhong D."/>
            <person name="Zimmer A."/>
            <person name="Zwirko Z."/>
            <person name="Jaffe D.B."/>
            <person name="Alvarez P."/>
            <person name="Brockman W."/>
            <person name="Butler J."/>
            <person name="Chin C."/>
            <person name="Gnerre S."/>
            <person name="Grabherr M."/>
            <person name="Kleber M."/>
            <person name="Mauceli E."/>
            <person name="MacCallum I."/>
        </authorList>
    </citation>
    <scope>NUCLEOTIDE SEQUENCE [LARGE SCALE GENOMIC DNA]</scope>
    <source>
        <strain evidence="2">Tucson 15287-2541.00</strain>
    </source>
</reference>
<sequence>MVWNDSRYFFQASSRCCGTDSSQVIYIERRFNDCSTDWILSSTQICQIMQAAYG</sequence>
<dbReference type="HOGENOM" id="CLU_3052518_0_0_1"/>
<dbReference type="InParanoid" id="B4K0S4"/>
<protein>
    <submittedName>
        <fullName evidence="1">GH22540</fullName>
    </submittedName>
</protein>
<organism evidence="2">
    <name type="scientific">Drosophila grimshawi</name>
    <name type="common">Hawaiian fruit fly</name>
    <name type="synonym">Idiomyia grimshawi</name>
    <dbReference type="NCBI Taxonomy" id="7222"/>
    <lineage>
        <taxon>Eukaryota</taxon>
        <taxon>Metazoa</taxon>
        <taxon>Ecdysozoa</taxon>
        <taxon>Arthropoda</taxon>
        <taxon>Hexapoda</taxon>
        <taxon>Insecta</taxon>
        <taxon>Pterygota</taxon>
        <taxon>Neoptera</taxon>
        <taxon>Endopterygota</taxon>
        <taxon>Diptera</taxon>
        <taxon>Brachycera</taxon>
        <taxon>Muscomorpha</taxon>
        <taxon>Ephydroidea</taxon>
        <taxon>Drosophilidae</taxon>
        <taxon>Drosophila</taxon>
        <taxon>Hawaiian Drosophila</taxon>
    </lineage>
</organism>
<accession>B4K0S4</accession>
<dbReference type="Proteomes" id="UP000001070">
    <property type="component" value="Unassembled WGS sequence"/>
</dbReference>
<dbReference type="EMBL" id="CH916515">
    <property type="protein sequence ID" value="EDV93985.1"/>
    <property type="molecule type" value="Genomic_DNA"/>
</dbReference>
<dbReference type="AlphaFoldDB" id="B4K0S4"/>
<gene>
    <name evidence="1" type="primary">Dgri\GH22540</name>
    <name evidence="1" type="ORF">Dgri_GH22540</name>
</gene>
<proteinExistence type="predicted"/>